<name>A0A809ZUY9_9BRAD</name>
<dbReference type="AlphaFoldDB" id="A0A809ZUY9"/>
<organism evidence="1">
    <name type="scientific">Bradyrhizobium diazoefficiens</name>
    <dbReference type="NCBI Taxonomy" id="1355477"/>
    <lineage>
        <taxon>Bacteria</taxon>
        <taxon>Pseudomonadati</taxon>
        <taxon>Pseudomonadota</taxon>
        <taxon>Alphaproteobacteria</taxon>
        <taxon>Hyphomicrobiales</taxon>
        <taxon>Nitrobacteraceae</taxon>
        <taxon>Bradyrhizobium</taxon>
    </lineage>
</organism>
<dbReference type="EMBL" id="AP023095">
    <property type="protein sequence ID" value="BCE56406.1"/>
    <property type="molecule type" value="Genomic_DNA"/>
</dbReference>
<evidence type="ECO:0000313" key="1">
    <source>
        <dbReference type="EMBL" id="BCE56406.1"/>
    </source>
</evidence>
<proteinExistence type="predicted"/>
<sequence>MKQTEHALGIRIAPTPDGADDTTSYRAYINLAVADLALNNIIEMGPLPAGTELVDAILDSDDLDSNGAPTLTFDVGVMSGNVGDLTNPDGSARTIDASIMSGVNVAQAGGVARTTLASAFRITRSPVDRSIGLKVRAAGATPQAGTIGLTLIYRG</sequence>
<protein>
    <submittedName>
        <fullName evidence="1">Uncharacterized protein</fullName>
    </submittedName>
</protein>
<accession>A0A809ZUY9</accession>
<reference evidence="1" key="1">
    <citation type="submission" date="2020-05" db="EMBL/GenBank/DDBJ databases">
        <title>Complete genome sequence of Bradyrhizobium diazoefficiens XF5 isolated from soybean nodule.</title>
        <authorList>
            <person name="Noda R."/>
            <person name="Kakizaki K."/>
            <person name="Minamisawa K."/>
        </authorList>
    </citation>
    <scope>NUCLEOTIDE SEQUENCE</scope>
    <source>
        <strain evidence="1">XF5</strain>
    </source>
</reference>
<gene>
    <name evidence="1" type="ORF">XF5B_39180</name>
</gene>
<dbReference type="RefSeq" id="WP_183117520.1">
    <property type="nucleotide sequence ID" value="NZ_AP022638.1"/>
</dbReference>